<evidence type="ECO:0000313" key="9">
    <source>
        <dbReference type="Proteomes" id="UP000006443"/>
    </source>
</evidence>
<gene>
    <name evidence="8" type="ORF">DealDRAFT_1036</name>
</gene>
<organism evidence="8 9">
    <name type="scientific">Dethiobacter alkaliphilus AHT 1</name>
    <dbReference type="NCBI Taxonomy" id="555088"/>
    <lineage>
        <taxon>Bacteria</taxon>
        <taxon>Bacillati</taxon>
        <taxon>Bacillota</taxon>
        <taxon>Dethiobacteria</taxon>
        <taxon>Dethiobacterales</taxon>
        <taxon>Dethiobacteraceae</taxon>
        <taxon>Dethiobacter</taxon>
    </lineage>
</organism>
<comment type="caution">
    <text evidence="8">The sequence shown here is derived from an EMBL/GenBank/DDBJ whole genome shotgun (WGS) entry which is preliminary data.</text>
</comment>
<dbReference type="GO" id="GO:0005886">
    <property type="term" value="C:plasma membrane"/>
    <property type="evidence" value="ECO:0007669"/>
    <property type="project" value="UniProtKB-SubCell"/>
</dbReference>
<evidence type="ECO:0000256" key="7">
    <source>
        <dbReference type="ARBA" id="ARBA00023136"/>
    </source>
</evidence>
<evidence type="ECO:0000256" key="2">
    <source>
        <dbReference type="ARBA" id="ARBA00009212"/>
    </source>
</evidence>
<evidence type="ECO:0000256" key="6">
    <source>
        <dbReference type="ARBA" id="ARBA00022989"/>
    </source>
</evidence>
<reference evidence="8 9" key="1">
    <citation type="submission" date="2009-02" db="EMBL/GenBank/DDBJ databases">
        <title>Sequencing of the draft genome and assembly of Dethiobacter alkaliphilus AHT 1.</title>
        <authorList>
            <consortium name="US DOE Joint Genome Institute (JGI-PGF)"/>
            <person name="Lucas S."/>
            <person name="Copeland A."/>
            <person name="Lapidus A."/>
            <person name="Glavina del Rio T."/>
            <person name="Dalin E."/>
            <person name="Tice H."/>
            <person name="Bruce D."/>
            <person name="Goodwin L."/>
            <person name="Pitluck S."/>
            <person name="Larimer F."/>
            <person name="Land M.L."/>
            <person name="Hauser L."/>
            <person name="Muyzer G."/>
        </authorList>
    </citation>
    <scope>NUCLEOTIDE SEQUENCE [LARGE SCALE GENOMIC DNA]</scope>
    <source>
        <strain evidence="8 9">AHT 1</strain>
    </source>
</reference>
<evidence type="ECO:0000256" key="3">
    <source>
        <dbReference type="ARBA" id="ARBA00022448"/>
    </source>
</evidence>
<keyword evidence="6" id="KW-1133">Transmembrane helix</keyword>
<keyword evidence="4" id="KW-1003">Cell membrane</keyword>
<accession>C0GEX7</accession>
<dbReference type="AlphaFoldDB" id="C0GEX7"/>
<proteinExistence type="inferred from homology"/>
<keyword evidence="3" id="KW-0813">Transport</keyword>
<keyword evidence="9" id="KW-1185">Reference proteome</keyword>
<sequence>MFPELSLIEQIMIGTGIIMAIATFLCLYRAVVGPSEADRVVSINIIGTKTVVIISIVAMVFDQEFFLDVAMVYALISFATTIGIAKYMERAPWNKEDSQ</sequence>
<comment type="subcellular location">
    <subcellularLocation>
        <location evidence="1">Cell membrane</location>
        <topology evidence="1">Multi-pass membrane protein</topology>
    </subcellularLocation>
</comment>
<keyword evidence="7" id="KW-0472">Membrane</keyword>
<dbReference type="PANTHER" id="PTHR34702">
    <property type="entry name" value="NA(+)/H(+) ANTIPORTER SUBUNIT F1"/>
    <property type="match status" value="1"/>
</dbReference>
<dbReference type="EMBL" id="ACJM01000004">
    <property type="protein sequence ID" value="EEG78159.1"/>
    <property type="molecule type" value="Genomic_DNA"/>
</dbReference>
<evidence type="ECO:0000256" key="4">
    <source>
        <dbReference type="ARBA" id="ARBA00022475"/>
    </source>
</evidence>
<dbReference type="RefSeq" id="WP_008515504.1">
    <property type="nucleotide sequence ID" value="NZ_ACJM01000004.1"/>
</dbReference>
<evidence type="ECO:0000256" key="1">
    <source>
        <dbReference type="ARBA" id="ARBA00004651"/>
    </source>
</evidence>
<comment type="similarity">
    <text evidence="2">Belongs to the CPA3 antiporters (TC 2.A.63) subunit F family.</text>
</comment>
<dbReference type="GO" id="GO:0015385">
    <property type="term" value="F:sodium:proton antiporter activity"/>
    <property type="evidence" value="ECO:0007669"/>
    <property type="project" value="TreeGrafter"/>
</dbReference>
<evidence type="ECO:0000313" key="8">
    <source>
        <dbReference type="EMBL" id="EEG78159.1"/>
    </source>
</evidence>
<protein>
    <submittedName>
        <fullName evidence="8">Multiple resistance and pH regulation protein F</fullName>
    </submittedName>
</protein>
<dbReference type="eggNOG" id="COG2212">
    <property type="taxonomic scope" value="Bacteria"/>
</dbReference>
<keyword evidence="5" id="KW-0812">Transmembrane</keyword>
<dbReference type="STRING" id="555088.DealDRAFT_1036"/>
<dbReference type="Proteomes" id="UP000006443">
    <property type="component" value="Unassembled WGS sequence"/>
</dbReference>
<name>C0GEX7_DETAL</name>
<dbReference type="Pfam" id="PF04066">
    <property type="entry name" value="MrpF_PhaF"/>
    <property type="match status" value="1"/>
</dbReference>
<evidence type="ECO:0000256" key="5">
    <source>
        <dbReference type="ARBA" id="ARBA00022692"/>
    </source>
</evidence>
<dbReference type="OrthoDB" id="9799958at2"/>
<dbReference type="InterPro" id="IPR007208">
    <property type="entry name" value="MrpF/PhaF-like"/>
</dbReference>
<dbReference type="PANTHER" id="PTHR34702:SF1">
    <property type="entry name" value="NA(+)_H(+) ANTIPORTER SUBUNIT F"/>
    <property type="match status" value="1"/>
</dbReference>